<accession>A0AAN6PCV4</accession>
<dbReference type="Proteomes" id="UP001303115">
    <property type="component" value="Unassembled WGS sequence"/>
</dbReference>
<dbReference type="EMBL" id="MU854453">
    <property type="protein sequence ID" value="KAK4035150.1"/>
    <property type="molecule type" value="Genomic_DNA"/>
</dbReference>
<comment type="caution">
    <text evidence="2">The sequence shown here is derived from an EMBL/GenBank/DDBJ whole genome shotgun (WGS) entry which is preliminary data.</text>
</comment>
<protein>
    <submittedName>
        <fullName evidence="2">Uncharacterized protein</fullName>
    </submittedName>
</protein>
<evidence type="ECO:0000256" key="1">
    <source>
        <dbReference type="SAM" id="MobiDB-lite"/>
    </source>
</evidence>
<gene>
    <name evidence="2" type="ORF">C8A01DRAFT_18123</name>
</gene>
<dbReference type="AlphaFoldDB" id="A0AAN6PCV4"/>
<name>A0AAN6PCV4_9PEZI</name>
<reference evidence="3" key="1">
    <citation type="journal article" date="2023" name="Mol. Phylogenet. Evol.">
        <title>Genome-scale phylogeny and comparative genomics of the fungal order Sordariales.</title>
        <authorList>
            <person name="Hensen N."/>
            <person name="Bonometti L."/>
            <person name="Westerberg I."/>
            <person name="Brannstrom I.O."/>
            <person name="Guillou S."/>
            <person name="Cros-Aarteil S."/>
            <person name="Calhoun S."/>
            <person name="Haridas S."/>
            <person name="Kuo A."/>
            <person name="Mondo S."/>
            <person name="Pangilinan J."/>
            <person name="Riley R."/>
            <person name="LaButti K."/>
            <person name="Andreopoulos B."/>
            <person name="Lipzen A."/>
            <person name="Chen C."/>
            <person name="Yan M."/>
            <person name="Daum C."/>
            <person name="Ng V."/>
            <person name="Clum A."/>
            <person name="Steindorff A."/>
            <person name="Ohm R.A."/>
            <person name="Martin F."/>
            <person name="Silar P."/>
            <person name="Natvig D.O."/>
            <person name="Lalanne C."/>
            <person name="Gautier V."/>
            <person name="Ament-Velasquez S.L."/>
            <person name="Kruys A."/>
            <person name="Hutchinson M.I."/>
            <person name="Powell A.J."/>
            <person name="Barry K."/>
            <person name="Miller A.N."/>
            <person name="Grigoriev I.V."/>
            <person name="Debuchy R."/>
            <person name="Gladieux P."/>
            <person name="Hiltunen Thoren M."/>
            <person name="Johannesson H."/>
        </authorList>
    </citation>
    <scope>NUCLEOTIDE SEQUENCE [LARGE SCALE GENOMIC DNA]</scope>
    <source>
        <strain evidence="3">CBS 284.82</strain>
    </source>
</reference>
<evidence type="ECO:0000313" key="2">
    <source>
        <dbReference type="EMBL" id="KAK4035150.1"/>
    </source>
</evidence>
<keyword evidence="3" id="KW-1185">Reference proteome</keyword>
<organism evidence="2 3">
    <name type="scientific">Parachaetomium inaequale</name>
    <dbReference type="NCBI Taxonomy" id="2588326"/>
    <lineage>
        <taxon>Eukaryota</taxon>
        <taxon>Fungi</taxon>
        <taxon>Dikarya</taxon>
        <taxon>Ascomycota</taxon>
        <taxon>Pezizomycotina</taxon>
        <taxon>Sordariomycetes</taxon>
        <taxon>Sordariomycetidae</taxon>
        <taxon>Sordariales</taxon>
        <taxon>Chaetomiaceae</taxon>
        <taxon>Parachaetomium</taxon>
    </lineage>
</organism>
<feature type="region of interest" description="Disordered" evidence="1">
    <location>
        <begin position="1"/>
        <end position="21"/>
    </location>
</feature>
<proteinExistence type="predicted"/>
<sequence length="313" mass="35667">MIDDHELRPLTRPVLSSKNESRPVLGPTNFDLVEELELRASSVEKIFDRQNKMSRRLLDSIGAYNNFQSLTPQQADRLISRLKDTCTLLDRIADCAATIRRGFELEPTPPFPGFGEVHLQRVIHRAHQRLIASLGPLDLALFELLSFPVMMEYFCMRLGLTAGDVHEHIKHLVAFKEVMLQNGTMAVYYSAFPDSHHHIFQKLAAEEEVKSRRWTAGERSVAPDWSPPGVLASLSDVASNTFSKKVRKIPKEHLDEMEKAEHNGPMESRPAKIWFIRRWLDTNDESLAHRPLIPEEPLAELFAWAVTQDPTCG</sequence>
<evidence type="ECO:0000313" key="3">
    <source>
        <dbReference type="Proteomes" id="UP001303115"/>
    </source>
</evidence>